<proteinExistence type="predicted"/>
<name>A0A443VE08_RAOPL</name>
<accession>A0A443VE08</accession>
<dbReference type="RefSeq" id="WP_057108510.1">
    <property type="nucleotide sequence ID" value="NZ_ABZSJN020000644.1"/>
</dbReference>
<dbReference type="Proteomes" id="UP000288843">
    <property type="component" value="Unassembled WGS sequence"/>
</dbReference>
<feature type="compositionally biased region" description="Basic and acidic residues" evidence="1">
    <location>
        <begin position="295"/>
        <end position="308"/>
    </location>
</feature>
<reference evidence="2 3" key="1">
    <citation type="submission" date="2018-06" db="EMBL/GenBank/DDBJ databases">
        <title>Carbapenemase-producing Enterobacteriaceae present in wastewater treatment plant effluent and nearby surface waters in the US.</title>
        <authorList>
            <person name="Mathys D.A."/>
            <person name="Mollenkopf D.F."/>
            <person name="Feicht S.M."/>
            <person name="Adams R.J."/>
            <person name="Albers A.L."/>
            <person name="Stuever D.M."/>
            <person name="Daniels J.B."/>
            <person name="Wittum T.E."/>
        </authorList>
    </citation>
    <scope>NUCLEOTIDE SEQUENCE [LARGE SCALE GENOMIC DNA]</scope>
    <source>
        <strain evidence="2 3">GEO_47_Down_B</strain>
    </source>
</reference>
<protein>
    <submittedName>
        <fullName evidence="2">Uncharacterized protein</fullName>
    </submittedName>
</protein>
<comment type="caution">
    <text evidence="2">The sequence shown here is derived from an EMBL/GenBank/DDBJ whole genome shotgun (WGS) entry which is preliminary data.</text>
</comment>
<evidence type="ECO:0000256" key="1">
    <source>
        <dbReference type="SAM" id="MobiDB-lite"/>
    </source>
</evidence>
<feature type="region of interest" description="Disordered" evidence="1">
    <location>
        <begin position="289"/>
        <end position="308"/>
    </location>
</feature>
<sequence>MSKDNFPSPTPGMDTEWITIGEATEIAHDLVTKRVTDSDIYRHALYGDITLSIYFQSPVILRKVRVSEYKVTLRPVTNSLIHRLCFLDRSSFLRHSSLMVSTGGKYIFPRNRIIDTPLSGHESLLIQHLLARSLSLPLPEEHHVNHGISVIIAGEIFQLFEQTTWRERIKKQIMHLPKNITPDIYAHPSYKKMRRCSHHTFFPLYYLPADACFVIRCSELDKLMKPGGGENISPESPSRTRISTPLSRLFWLSCRRNDTISPLMNQPYKLLSIFEQWASEEGITDHLSGDTLKTALERGSPDKRSSRK</sequence>
<evidence type="ECO:0000313" key="2">
    <source>
        <dbReference type="EMBL" id="RWT14425.1"/>
    </source>
</evidence>
<dbReference type="AlphaFoldDB" id="A0A443VE08"/>
<organism evidence="2 3">
    <name type="scientific">Raoultella planticola</name>
    <name type="common">Klebsiella planticola</name>
    <dbReference type="NCBI Taxonomy" id="575"/>
    <lineage>
        <taxon>Bacteria</taxon>
        <taxon>Pseudomonadati</taxon>
        <taxon>Pseudomonadota</taxon>
        <taxon>Gammaproteobacteria</taxon>
        <taxon>Enterobacterales</taxon>
        <taxon>Enterobacteriaceae</taxon>
        <taxon>Klebsiella/Raoultella group</taxon>
        <taxon>Raoultella</taxon>
    </lineage>
</organism>
<gene>
    <name evidence="2" type="ORF">DN603_29160</name>
</gene>
<evidence type="ECO:0000313" key="3">
    <source>
        <dbReference type="Proteomes" id="UP000288843"/>
    </source>
</evidence>
<dbReference type="EMBL" id="QKOX01000055">
    <property type="protein sequence ID" value="RWT14425.1"/>
    <property type="molecule type" value="Genomic_DNA"/>
</dbReference>